<evidence type="ECO:0000259" key="9">
    <source>
        <dbReference type="SMART" id="SM01031"/>
    </source>
</evidence>
<dbReference type="InterPro" id="IPR018328">
    <property type="entry name" value="Rad4_beta-hairpin_dom3"/>
</dbReference>
<dbReference type="InterPro" id="IPR004583">
    <property type="entry name" value="DNA_repair_Rad4"/>
</dbReference>
<keyword evidence="4" id="KW-0238">DNA-binding</keyword>
<evidence type="ECO:0000313" key="12">
    <source>
        <dbReference type="Proteomes" id="UP000242457"/>
    </source>
</evidence>
<evidence type="ECO:0000256" key="1">
    <source>
        <dbReference type="ARBA" id="ARBA00004123"/>
    </source>
</evidence>
<dbReference type="OrthoDB" id="300780at2759"/>
<comment type="similarity">
    <text evidence="2">Belongs to the XPC family.</text>
</comment>
<dbReference type="Gene3D" id="3.10.620.30">
    <property type="match status" value="1"/>
</dbReference>
<protein>
    <submittedName>
        <fullName evidence="11">DNA repair protein complementing XP-C cells</fullName>
    </submittedName>
</protein>
<accession>A0A2A3E753</accession>
<feature type="domain" description="Rad4 beta-hairpin" evidence="8">
    <location>
        <begin position="642"/>
        <end position="695"/>
    </location>
</feature>
<keyword evidence="5" id="KW-0234">DNA repair</keyword>
<evidence type="ECO:0000256" key="3">
    <source>
        <dbReference type="ARBA" id="ARBA00022763"/>
    </source>
</evidence>
<dbReference type="Gene3D" id="3.90.260.10">
    <property type="entry name" value="Transglutaminase-like"/>
    <property type="match status" value="1"/>
</dbReference>
<dbReference type="InterPro" id="IPR018326">
    <property type="entry name" value="Rad4_beta-hairpin_dom1"/>
</dbReference>
<feature type="domain" description="Rad4 beta-hairpin" evidence="10">
    <location>
        <begin position="760"/>
        <end position="832"/>
    </location>
</feature>
<dbReference type="GO" id="GO:0000111">
    <property type="term" value="C:nucleotide-excision repair factor 2 complex"/>
    <property type="evidence" value="ECO:0007669"/>
    <property type="project" value="TreeGrafter"/>
</dbReference>
<dbReference type="PANTHER" id="PTHR12135">
    <property type="entry name" value="DNA REPAIR PROTEIN XP-C / RAD4"/>
    <property type="match status" value="1"/>
</dbReference>
<dbReference type="InterPro" id="IPR018325">
    <property type="entry name" value="Rad4/PNGase_transGLS-fold"/>
</dbReference>
<dbReference type="Proteomes" id="UP000242457">
    <property type="component" value="Unassembled WGS sequence"/>
</dbReference>
<dbReference type="InterPro" id="IPR036985">
    <property type="entry name" value="Transglutaminase-like_sf"/>
</dbReference>
<feature type="domain" description="Rad4 beta-hairpin" evidence="9">
    <location>
        <begin position="697"/>
        <end position="753"/>
    </location>
</feature>
<dbReference type="Gene3D" id="2.20.20.110">
    <property type="entry name" value="Rad4, beta-hairpin domain BHD1"/>
    <property type="match status" value="1"/>
</dbReference>
<keyword evidence="12" id="KW-1185">Reference proteome</keyword>
<feature type="compositionally biased region" description="Basic and acidic residues" evidence="7">
    <location>
        <begin position="372"/>
        <end position="383"/>
    </location>
</feature>
<dbReference type="GO" id="GO:0071942">
    <property type="term" value="C:XPC complex"/>
    <property type="evidence" value="ECO:0007669"/>
    <property type="project" value="TreeGrafter"/>
</dbReference>
<dbReference type="GO" id="GO:0003684">
    <property type="term" value="F:damaged DNA binding"/>
    <property type="evidence" value="ECO:0007669"/>
    <property type="project" value="InterPro"/>
</dbReference>
<dbReference type="EMBL" id="KZ288361">
    <property type="protein sequence ID" value="PBC26999.1"/>
    <property type="molecule type" value="Genomic_DNA"/>
</dbReference>
<dbReference type="Pfam" id="PF10404">
    <property type="entry name" value="BHD_2"/>
    <property type="match status" value="1"/>
</dbReference>
<evidence type="ECO:0000256" key="5">
    <source>
        <dbReference type="ARBA" id="ARBA00023204"/>
    </source>
</evidence>
<organism evidence="11 12">
    <name type="scientific">Apis cerana cerana</name>
    <name type="common">Oriental honeybee</name>
    <dbReference type="NCBI Taxonomy" id="94128"/>
    <lineage>
        <taxon>Eukaryota</taxon>
        <taxon>Metazoa</taxon>
        <taxon>Ecdysozoa</taxon>
        <taxon>Arthropoda</taxon>
        <taxon>Hexapoda</taxon>
        <taxon>Insecta</taxon>
        <taxon>Pterygota</taxon>
        <taxon>Neoptera</taxon>
        <taxon>Endopterygota</taxon>
        <taxon>Hymenoptera</taxon>
        <taxon>Apocrita</taxon>
        <taxon>Aculeata</taxon>
        <taxon>Apoidea</taxon>
        <taxon>Anthophila</taxon>
        <taxon>Apidae</taxon>
        <taxon>Apis</taxon>
    </lineage>
</organism>
<dbReference type="InterPro" id="IPR018026">
    <property type="entry name" value="DNA_repair_Rad4-like"/>
</dbReference>
<proteinExistence type="inferred from homology"/>
<evidence type="ECO:0000256" key="4">
    <source>
        <dbReference type="ARBA" id="ARBA00023125"/>
    </source>
</evidence>
<sequence length="896" mass="104437">MCDQIFEMNGLSEDDSDSSNEYLIDPNKINLNSNFFTKKKSNVGIIVNKDDTENESTDNEELENITHLDNIELFTQVLKNLENSQKLELNNKNSEQEQSHLNYLTKKNEEIQKVKEVKITSSNEINELLLQGESNVSLPCKNTIENIAKNEEDAESSNEYTIPKDGVKITLPSTNLIINKRKKGKQDLKAILRKRLKESQILIEKVGLLCWLAYGFYLNQQINLPEILTGVLSLISESNYPNNRIDLSYLEKFTKWFKRIFIFESVESNANKKIDKETLLKIVKEKKISNYKELVLLYIATLRALGLNCRLVISLCPPHRIFSNNPLFKSDVKNEEIKSKNISNKIKQENSKKKKEKKESSERTNVIQNSPEAKKNRNAESRKRAAEILHSKLQNNKKSKFDINQDSKIKNKLIQKLNSKITEKEDELKSVENEKNISNLRQLRSRKIHINSKDNEKDKEIKSTDLISKTDGTKSKYYIKESSTDSETEFQPKIKRITRKSLNNTNKEKASQSSLNIKKNKKLVSSDSEDEEINNTRNRQDIWAEIYLDSEESWICVNIMDEKIHCITEIYKKTTKPVLYVVAWNSENLIKDVSRRYCPHWLTVTYKQRVDEKWWLKTLSYWKEKDTAISKAEDEMLLQKELEQPLPKTISECKGHPLYIIQKHLLKFEALYPPDCVPLGYTSTGCAIYSRHCVHTLYSRETWYRKGRIVKSDQEPYKIVTARPKYDKLSGTKIKNSPLELFGKWQTMEYEPPIAKDGIVPRNEYGNVDLFQPSMLPKGTVHINRLYRIARKLNIDCAPAVVGFNFGSMGATPAMEGYIVCIEYEDILREAWEVEQAEAIKRTKEKKDKRVYGNWKRLIQGLFIRERLAAKYEFSEEKKLITNKQTKQKENRRKEN</sequence>
<dbReference type="FunFam" id="3.30.70.2460:FF:000001">
    <property type="entry name" value="DNA repair protein Rad4 family"/>
    <property type="match status" value="1"/>
</dbReference>
<evidence type="ECO:0000256" key="6">
    <source>
        <dbReference type="ARBA" id="ARBA00023242"/>
    </source>
</evidence>
<feature type="compositionally biased region" description="Basic and acidic residues" evidence="7">
    <location>
        <begin position="346"/>
        <end position="362"/>
    </location>
</feature>
<dbReference type="SMART" id="SM01032">
    <property type="entry name" value="BHD_3"/>
    <property type="match status" value="1"/>
</dbReference>
<gene>
    <name evidence="11" type="ORF">APICC_07000</name>
</gene>
<dbReference type="Pfam" id="PF10403">
    <property type="entry name" value="BHD_1"/>
    <property type="match status" value="1"/>
</dbReference>
<evidence type="ECO:0000313" key="11">
    <source>
        <dbReference type="EMBL" id="PBC26999.1"/>
    </source>
</evidence>
<dbReference type="SUPFAM" id="SSF54001">
    <property type="entry name" value="Cysteine proteinases"/>
    <property type="match status" value="1"/>
</dbReference>
<evidence type="ECO:0000259" key="8">
    <source>
        <dbReference type="SMART" id="SM01030"/>
    </source>
</evidence>
<dbReference type="SMART" id="SM01031">
    <property type="entry name" value="BHD_2"/>
    <property type="match status" value="1"/>
</dbReference>
<dbReference type="Pfam" id="PF10405">
    <property type="entry name" value="BHD_3"/>
    <property type="match status" value="1"/>
</dbReference>
<dbReference type="InterPro" id="IPR038765">
    <property type="entry name" value="Papain-like_cys_pep_sf"/>
</dbReference>
<dbReference type="AlphaFoldDB" id="A0A2A3E753"/>
<keyword evidence="6" id="KW-0539">Nucleus</keyword>
<evidence type="ECO:0000256" key="7">
    <source>
        <dbReference type="SAM" id="MobiDB-lite"/>
    </source>
</evidence>
<name>A0A2A3E753_APICC</name>
<evidence type="ECO:0000256" key="2">
    <source>
        <dbReference type="ARBA" id="ARBA00009525"/>
    </source>
</evidence>
<keyword evidence="3" id="KW-0227">DNA damage</keyword>
<dbReference type="SMART" id="SM01030">
    <property type="entry name" value="BHD_1"/>
    <property type="match status" value="1"/>
</dbReference>
<dbReference type="Pfam" id="PF03835">
    <property type="entry name" value="Rad4"/>
    <property type="match status" value="1"/>
</dbReference>
<dbReference type="GO" id="GO:0003697">
    <property type="term" value="F:single-stranded DNA binding"/>
    <property type="evidence" value="ECO:0007669"/>
    <property type="project" value="TreeGrafter"/>
</dbReference>
<dbReference type="STRING" id="94128.A0A2A3E753"/>
<dbReference type="Gene3D" id="3.30.70.2460">
    <property type="entry name" value="Rad4, beta-hairpin domain BHD3"/>
    <property type="match status" value="1"/>
</dbReference>
<dbReference type="GO" id="GO:0006289">
    <property type="term" value="P:nucleotide-excision repair"/>
    <property type="evidence" value="ECO:0007669"/>
    <property type="project" value="InterPro"/>
</dbReference>
<reference evidence="11 12" key="1">
    <citation type="submission" date="2014-07" db="EMBL/GenBank/DDBJ databases">
        <title>Genomic and transcriptomic analysis on Apis cerana provide comprehensive insights into honey bee biology.</title>
        <authorList>
            <person name="Diao Q."/>
            <person name="Sun L."/>
            <person name="Zheng H."/>
            <person name="Zheng H."/>
            <person name="Xu S."/>
            <person name="Wang S."/>
            <person name="Zeng Z."/>
            <person name="Hu F."/>
            <person name="Su S."/>
            <person name="Wu J."/>
        </authorList>
    </citation>
    <scope>NUCLEOTIDE SEQUENCE [LARGE SCALE GENOMIC DNA]</scope>
    <source>
        <tissue evidence="11">Pupae without intestine</tissue>
    </source>
</reference>
<comment type="subcellular location">
    <subcellularLocation>
        <location evidence="1">Nucleus</location>
    </subcellularLocation>
</comment>
<dbReference type="NCBIfam" id="TIGR00605">
    <property type="entry name" value="rad4"/>
    <property type="match status" value="1"/>
</dbReference>
<feature type="region of interest" description="Disordered" evidence="7">
    <location>
        <begin position="339"/>
        <end position="383"/>
    </location>
</feature>
<dbReference type="InterPro" id="IPR018327">
    <property type="entry name" value="BHD_2"/>
</dbReference>
<dbReference type="PANTHER" id="PTHR12135:SF0">
    <property type="entry name" value="DNA REPAIR PROTEIN COMPLEMENTING XP-C CELLS"/>
    <property type="match status" value="1"/>
</dbReference>
<dbReference type="InterPro" id="IPR042488">
    <property type="entry name" value="Rad4_BHD3_sf"/>
</dbReference>
<dbReference type="GO" id="GO:0006298">
    <property type="term" value="P:mismatch repair"/>
    <property type="evidence" value="ECO:0007669"/>
    <property type="project" value="TreeGrafter"/>
</dbReference>
<dbReference type="GO" id="GO:0005737">
    <property type="term" value="C:cytoplasm"/>
    <property type="evidence" value="ECO:0007669"/>
    <property type="project" value="TreeGrafter"/>
</dbReference>
<evidence type="ECO:0000259" key="10">
    <source>
        <dbReference type="SMART" id="SM01032"/>
    </source>
</evidence>